<dbReference type="Pfam" id="PF01728">
    <property type="entry name" value="FtsJ"/>
    <property type="match status" value="1"/>
</dbReference>
<evidence type="ECO:0000259" key="2">
    <source>
        <dbReference type="Pfam" id="PF01728"/>
    </source>
</evidence>
<feature type="region of interest" description="Disordered" evidence="1">
    <location>
        <begin position="373"/>
        <end position="424"/>
    </location>
</feature>
<sequence length="424" mass="47193">MSAPYTTISQVDLLVAQGPAPIEILSPFERRFAAASDIHRKLLHLKKLYREHPDVERSYNDRRRRQLDSVSAPQGMYLEGYKRVLMEISQDLGGALGNDQVHRFLDLGFSPGGFSNWLLENNPRATGVGITLPDSEAKYKYEPTGFLADNRRYAPYFANIITLVLQALRDRTNPISSLLASNGNSRAPTTFDLIIAGAFPTLEGSIPWYQRVQLALCQVYIVLNSLQTNGIAIFVINTKPFRWQVEMIAMIKDSFRSVDTMKGSLHTTRTSCYLVCRGFQTSRARNNISTYTRWLKATLTALDRIAIEASNDTAHPATLAENDPELQMPSISGRRDEDVFNAEHAAVLRLFEPRWREQFNAIRDEFKTVLERSRGGMGSSSSNWRSPPGGQTPGRSSTGFGFSRSTGGGGGTGASSSGSWRRGR</sequence>
<feature type="compositionally biased region" description="Low complexity" evidence="1">
    <location>
        <begin position="414"/>
        <end position="424"/>
    </location>
</feature>
<evidence type="ECO:0000313" key="3">
    <source>
        <dbReference type="EMBL" id="CAL1711033.1"/>
    </source>
</evidence>
<dbReference type="Proteomes" id="UP001497453">
    <property type="component" value="Chromosome 6"/>
</dbReference>
<gene>
    <name evidence="3" type="ORF">GFSPODELE1_LOCUS8145</name>
</gene>
<dbReference type="InterPro" id="IPR002877">
    <property type="entry name" value="RNA_MeTrfase_FtsJ_dom"/>
</dbReference>
<proteinExistence type="predicted"/>
<evidence type="ECO:0000313" key="4">
    <source>
        <dbReference type="Proteomes" id="UP001497453"/>
    </source>
</evidence>
<dbReference type="Gene3D" id="3.40.50.150">
    <property type="entry name" value="Vaccinia Virus protein VP39"/>
    <property type="match status" value="1"/>
</dbReference>
<accession>A0ABP1DT83</accession>
<dbReference type="InterPro" id="IPR029063">
    <property type="entry name" value="SAM-dependent_MTases_sf"/>
</dbReference>
<name>A0ABP1DT83_9APHY</name>
<evidence type="ECO:0000256" key="1">
    <source>
        <dbReference type="SAM" id="MobiDB-lite"/>
    </source>
</evidence>
<organism evidence="3 4">
    <name type="scientific">Somion occarium</name>
    <dbReference type="NCBI Taxonomy" id="3059160"/>
    <lineage>
        <taxon>Eukaryota</taxon>
        <taxon>Fungi</taxon>
        <taxon>Dikarya</taxon>
        <taxon>Basidiomycota</taxon>
        <taxon>Agaricomycotina</taxon>
        <taxon>Agaricomycetes</taxon>
        <taxon>Polyporales</taxon>
        <taxon>Cerrenaceae</taxon>
        <taxon>Somion</taxon>
    </lineage>
</organism>
<feature type="domain" description="Ribosomal RNA methyltransferase FtsJ" evidence="2">
    <location>
        <begin position="100"/>
        <end position="279"/>
    </location>
</feature>
<protein>
    <recommendedName>
        <fullName evidence="2">Ribosomal RNA methyltransferase FtsJ domain-containing protein</fullName>
    </recommendedName>
</protein>
<keyword evidence="4" id="KW-1185">Reference proteome</keyword>
<reference evidence="4" key="1">
    <citation type="submission" date="2024-04" db="EMBL/GenBank/DDBJ databases">
        <authorList>
            <person name="Shaw F."/>
            <person name="Minotto A."/>
        </authorList>
    </citation>
    <scope>NUCLEOTIDE SEQUENCE [LARGE SCALE GENOMIC DNA]</scope>
</reference>
<dbReference type="EMBL" id="OZ037949">
    <property type="protein sequence ID" value="CAL1711033.1"/>
    <property type="molecule type" value="Genomic_DNA"/>
</dbReference>
<feature type="compositionally biased region" description="Low complexity" evidence="1">
    <location>
        <begin position="379"/>
        <end position="405"/>
    </location>
</feature>
<dbReference type="SUPFAM" id="SSF53335">
    <property type="entry name" value="S-adenosyl-L-methionine-dependent methyltransferases"/>
    <property type="match status" value="1"/>
</dbReference>